<dbReference type="RefSeq" id="WP_213126043.1">
    <property type="nucleotide sequence ID" value="NZ_JAGYPG010000003.1"/>
</dbReference>
<reference evidence="5 6" key="1">
    <citation type="submission" date="2021-05" db="EMBL/GenBank/DDBJ databases">
        <title>Novel Bacillus species.</title>
        <authorList>
            <person name="Liu G."/>
        </authorList>
    </citation>
    <scope>NUCLEOTIDE SEQUENCE [LARGE SCALE GENOMIC DNA]</scope>
    <source>
        <strain evidence="6">FJAT-49780</strain>
    </source>
</reference>
<dbReference type="GO" id="GO:0008236">
    <property type="term" value="F:serine-type peptidase activity"/>
    <property type="evidence" value="ECO:0007669"/>
    <property type="project" value="UniProtKB-KW"/>
</dbReference>
<comment type="caution">
    <text evidence="5">The sequence shown here is derived from an EMBL/GenBank/DDBJ whole genome shotgun (WGS) entry which is preliminary data.</text>
</comment>
<dbReference type="GO" id="GO:0006508">
    <property type="term" value="P:proteolysis"/>
    <property type="evidence" value="ECO:0007669"/>
    <property type="project" value="UniProtKB-KW"/>
</dbReference>
<keyword evidence="4" id="KW-0720">Serine protease</keyword>
<dbReference type="SUPFAM" id="SSF52317">
    <property type="entry name" value="Class I glutamine amidotransferase-like"/>
    <property type="match status" value="1"/>
</dbReference>
<keyword evidence="3" id="KW-0378">Hydrolase</keyword>
<keyword evidence="2" id="KW-0645">Protease</keyword>
<comment type="similarity">
    <text evidence="1">Belongs to the peptidase S51 family.</text>
</comment>
<dbReference type="Gene3D" id="3.40.50.880">
    <property type="match status" value="1"/>
</dbReference>
<organism evidence="5 6">
    <name type="scientific">Lederbergia citri</name>
    <dbReference type="NCBI Taxonomy" id="2833580"/>
    <lineage>
        <taxon>Bacteria</taxon>
        <taxon>Bacillati</taxon>
        <taxon>Bacillota</taxon>
        <taxon>Bacilli</taxon>
        <taxon>Bacillales</taxon>
        <taxon>Bacillaceae</taxon>
        <taxon>Lederbergia</taxon>
    </lineage>
</organism>
<evidence type="ECO:0000256" key="1">
    <source>
        <dbReference type="ARBA" id="ARBA00006534"/>
    </source>
</evidence>
<proteinExistence type="inferred from homology"/>
<dbReference type="Proteomes" id="UP000681414">
    <property type="component" value="Unassembled WGS sequence"/>
</dbReference>
<evidence type="ECO:0000256" key="3">
    <source>
        <dbReference type="ARBA" id="ARBA00022801"/>
    </source>
</evidence>
<keyword evidence="5" id="KW-0315">Glutamine amidotransferase</keyword>
<dbReference type="Pfam" id="PF03575">
    <property type="entry name" value="Peptidase_S51"/>
    <property type="match status" value="1"/>
</dbReference>
<sequence length="219" mass="24522">MDKHLFLFGGGPPFTLNMAKLFVRKTSHSKEPISILFVERDGWEEYMPVYTQALEDLGINDFHYLPLPNIPIEQVIECLTKSSGIIIGGGDTNLYADYIVETEISNIIKERYKSGIPVAGFSAGALISLEQCIISPKDNAQNEFQQRKGLGLLSNVLIAVHFSEWKDEDHLRNAAVHFNGHVNYGIDESTGMYFLNGHLESTEGKGVYRLENGMINKIN</sequence>
<evidence type="ECO:0000313" key="6">
    <source>
        <dbReference type="Proteomes" id="UP000681414"/>
    </source>
</evidence>
<dbReference type="InterPro" id="IPR029062">
    <property type="entry name" value="Class_I_gatase-like"/>
</dbReference>
<evidence type="ECO:0000313" key="5">
    <source>
        <dbReference type="EMBL" id="MBS4196829.1"/>
    </source>
</evidence>
<keyword evidence="6" id="KW-1185">Reference proteome</keyword>
<gene>
    <name evidence="5" type="ORF">KHA97_17405</name>
</gene>
<evidence type="ECO:0000256" key="4">
    <source>
        <dbReference type="ARBA" id="ARBA00022825"/>
    </source>
</evidence>
<accession>A0A942TIS5</accession>
<dbReference type="InterPro" id="IPR005320">
    <property type="entry name" value="Peptidase_S51"/>
</dbReference>
<dbReference type="EMBL" id="JAGYPG010000003">
    <property type="protein sequence ID" value="MBS4196829.1"/>
    <property type="molecule type" value="Genomic_DNA"/>
</dbReference>
<dbReference type="AlphaFoldDB" id="A0A942TIS5"/>
<dbReference type="CDD" id="cd03129">
    <property type="entry name" value="GAT1_Peptidase_E_like"/>
    <property type="match status" value="1"/>
</dbReference>
<name>A0A942TIS5_9BACI</name>
<protein>
    <submittedName>
        <fullName evidence="5">Type 1 glutamine amidotransferase-like domain-containing protein</fullName>
    </submittedName>
</protein>
<evidence type="ECO:0000256" key="2">
    <source>
        <dbReference type="ARBA" id="ARBA00022670"/>
    </source>
</evidence>